<proteinExistence type="predicted"/>
<gene>
    <name evidence="2" type="ORF">CAETHG_0500</name>
</gene>
<keyword evidence="3" id="KW-1185">Reference proteome</keyword>
<sequence>MNSILRGTNEVMTLAIENLKELKSQLELDATRLRESICIKDSLCVKDKIWDTDEMFQDIKQRVILEYIEKLLDKIDAK</sequence>
<dbReference type="RefSeq" id="WP_147453351.1">
    <property type="nucleotide sequence ID" value="NC_022592.1"/>
</dbReference>
<feature type="coiled-coil region" evidence="1">
    <location>
        <begin position="9"/>
        <end position="36"/>
    </location>
</feature>
<evidence type="ECO:0000256" key="1">
    <source>
        <dbReference type="SAM" id="Coils"/>
    </source>
</evidence>
<dbReference type="Proteomes" id="UP000017590">
    <property type="component" value="Chromosome"/>
</dbReference>
<evidence type="ECO:0000313" key="3">
    <source>
        <dbReference type="Proteomes" id="UP000017590"/>
    </source>
</evidence>
<organism evidence="2 3">
    <name type="scientific">Clostridium autoethanogenum DSM 10061</name>
    <dbReference type="NCBI Taxonomy" id="1341692"/>
    <lineage>
        <taxon>Bacteria</taxon>
        <taxon>Bacillati</taxon>
        <taxon>Bacillota</taxon>
        <taxon>Clostridia</taxon>
        <taxon>Eubacteriales</taxon>
        <taxon>Clostridiaceae</taxon>
        <taxon>Clostridium</taxon>
    </lineage>
</organism>
<accession>A0ABN4BAM6</accession>
<evidence type="ECO:0000313" key="2">
    <source>
        <dbReference type="EMBL" id="AGY74729.2"/>
    </source>
</evidence>
<keyword evidence="1" id="KW-0175">Coiled coil</keyword>
<protein>
    <submittedName>
        <fullName evidence="2">Uncharacterized protein</fullName>
    </submittedName>
</protein>
<dbReference type="EMBL" id="CP006763">
    <property type="protein sequence ID" value="AGY74729.2"/>
    <property type="molecule type" value="Genomic_DNA"/>
</dbReference>
<name>A0ABN4BAM6_9CLOT</name>
<reference evidence="3" key="1">
    <citation type="journal article" date="2014" name="Biotechnol. Biofuels">
        <title>Comparison of single-molecule sequencing and hybrid approaches for finishing the genome of Clostridium autoethanogenum and analysis of CRISPR systems in industrial relevant Clostridia.</title>
        <authorList>
            <person name="Brown S.D."/>
            <person name="Nagaraju S."/>
            <person name="Utturkar S."/>
            <person name="De Tissera S."/>
            <person name="Segovia S."/>
            <person name="Mitchell W."/>
            <person name="Land M.L."/>
            <person name="Dassanayake A."/>
            <person name="Kopke M."/>
        </authorList>
    </citation>
    <scope>NUCLEOTIDE SEQUENCE [LARGE SCALE GENOMIC DNA]</scope>
    <source>
        <strain evidence="3">DSM 10061</strain>
    </source>
</reference>